<feature type="binding site" evidence="10">
    <location>
        <position position="346"/>
    </location>
    <ligand>
        <name>NAD(+)</name>
        <dbReference type="ChEBI" id="CHEBI:57540"/>
    </ligand>
</feature>
<evidence type="ECO:0000256" key="9">
    <source>
        <dbReference type="PIRSR" id="PIRSR500134-2"/>
    </source>
</evidence>
<dbReference type="NCBIfam" id="TIGR03026">
    <property type="entry name" value="NDP-sugDHase"/>
    <property type="match status" value="1"/>
</dbReference>
<dbReference type="Pfam" id="PF03720">
    <property type="entry name" value="UDPG_MGDP_dh_C"/>
    <property type="match status" value="1"/>
</dbReference>
<dbReference type="Proteomes" id="UP001595846">
    <property type="component" value="Unassembled WGS sequence"/>
</dbReference>
<feature type="binding site" evidence="10">
    <location>
        <position position="84"/>
    </location>
    <ligand>
        <name>NAD(+)</name>
        <dbReference type="ChEBI" id="CHEBI:57540"/>
    </ligand>
</feature>
<feature type="active site" description="Nucleophile" evidence="8">
    <location>
        <position position="280"/>
    </location>
</feature>
<protein>
    <recommendedName>
        <fullName evidence="3 7">UDP-glucose 6-dehydrogenase</fullName>
        <ecNumber evidence="3 7">1.1.1.22</ecNumber>
    </recommendedName>
</protein>
<evidence type="ECO:0000256" key="8">
    <source>
        <dbReference type="PIRSR" id="PIRSR500134-1"/>
    </source>
</evidence>
<evidence type="ECO:0000256" key="7">
    <source>
        <dbReference type="PIRNR" id="PIRNR000124"/>
    </source>
</evidence>
<feature type="binding site" evidence="10">
    <location>
        <position position="30"/>
    </location>
    <ligand>
        <name>NAD(+)</name>
        <dbReference type="ChEBI" id="CHEBI:57540"/>
    </ligand>
</feature>
<proteinExistence type="inferred from homology"/>
<dbReference type="SUPFAM" id="SSF48179">
    <property type="entry name" value="6-phosphogluconate dehydrogenase C-terminal domain-like"/>
    <property type="match status" value="1"/>
</dbReference>
<keyword evidence="14" id="KW-1185">Reference proteome</keyword>
<dbReference type="EC" id="1.1.1.22" evidence="3 7"/>
<evidence type="ECO:0000256" key="10">
    <source>
        <dbReference type="PIRSR" id="PIRSR500134-3"/>
    </source>
</evidence>
<evidence type="ECO:0000256" key="4">
    <source>
        <dbReference type="ARBA" id="ARBA00023002"/>
    </source>
</evidence>
<feature type="domain" description="UDP-glucose/GDP-mannose dehydrogenase C-terminal" evidence="12">
    <location>
        <begin position="332"/>
        <end position="455"/>
    </location>
</feature>
<dbReference type="InterPro" id="IPR028357">
    <property type="entry name" value="UDPglc_DH_bac"/>
</dbReference>
<organism evidence="13 14">
    <name type="scientific">Halovivax cerinus</name>
    <dbReference type="NCBI Taxonomy" id="1487865"/>
    <lineage>
        <taxon>Archaea</taxon>
        <taxon>Methanobacteriati</taxon>
        <taxon>Methanobacteriota</taxon>
        <taxon>Stenosarchaea group</taxon>
        <taxon>Halobacteria</taxon>
        <taxon>Halobacteriales</taxon>
        <taxon>Natrialbaceae</taxon>
        <taxon>Halovivax</taxon>
    </lineage>
</organism>
<dbReference type="InterPro" id="IPR014027">
    <property type="entry name" value="UDP-Glc/GDP-Man_DH_C"/>
</dbReference>
<feature type="binding site" evidence="10">
    <location>
        <position position="283"/>
    </location>
    <ligand>
        <name>NAD(+)</name>
        <dbReference type="ChEBI" id="CHEBI:57540"/>
    </ligand>
</feature>
<dbReference type="InterPro" id="IPR001732">
    <property type="entry name" value="UDP-Glc/GDP-Man_DH_N"/>
</dbReference>
<gene>
    <name evidence="13" type="ORF">ACFOUR_01075</name>
</gene>
<dbReference type="Pfam" id="PF03721">
    <property type="entry name" value="UDPG_MGDP_dh_N"/>
    <property type="match status" value="1"/>
</dbReference>
<evidence type="ECO:0000256" key="3">
    <source>
        <dbReference type="ARBA" id="ARBA00012954"/>
    </source>
</evidence>
<feature type="binding site" evidence="10">
    <location>
        <position position="134"/>
    </location>
    <ligand>
        <name>NAD(+)</name>
        <dbReference type="ChEBI" id="CHEBI:57540"/>
    </ligand>
</feature>
<evidence type="ECO:0000256" key="2">
    <source>
        <dbReference type="ARBA" id="ARBA00006601"/>
    </source>
</evidence>
<dbReference type="InterPro" id="IPR014026">
    <property type="entry name" value="UDP-Glc/GDP-Man_DH_dimer"/>
</dbReference>
<dbReference type="EMBL" id="JBHSAQ010000001">
    <property type="protein sequence ID" value="MFC3956966.1"/>
    <property type="molecule type" value="Genomic_DNA"/>
</dbReference>
<dbReference type="PIRSF" id="PIRSF500134">
    <property type="entry name" value="UDPglc_DH_bac"/>
    <property type="match status" value="1"/>
</dbReference>
<dbReference type="InterPro" id="IPR008927">
    <property type="entry name" value="6-PGluconate_DH-like_C_sf"/>
</dbReference>
<evidence type="ECO:0000256" key="11">
    <source>
        <dbReference type="SAM" id="MobiDB-lite"/>
    </source>
</evidence>
<comment type="similarity">
    <text evidence="2 7">Belongs to the UDP-glucose/GDP-mannose dehydrogenase family.</text>
</comment>
<evidence type="ECO:0000259" key="12">
    <source>
        <dbReference type="SMART" id="SM00984"/>
    </source>
</evidence>
<dbReference type="GO" id="GO:0003979">
    <property type="term" value="F:UDP-glucose 6-dehydrogenase activity"/>
    <property type="evidence" value="ECO:0007669"/>
    <property type="project" value="UniProtKB-EC"/>
</dbReference>
<dbReference type="InterPro" id="IPR036291">
    <property type="entry name" value="NAD(P)-bd_dom_sf"/>
</dbReference>
<feature type="binding site" evidence="9">
    <location>
        <position position="277"/>
    </location>
    <ligand>
        <name>substrate</name>
    </ligand>
</feature>
<evidence type="ECO:0000256" key="1">
    <source>
        <dbReference type="ARBA" id="ARBA00004701"/>
    </source>
</evidence>
<evidence type="ECO:0000256" key="6">
    <source>
        <dbReference type="ARBA" id="ARBA00047473"/>
    </source>
</evidence>
<evidence type="ECO:0000313" key="14">
    <source>
        <dbReference type="Proteomes" id="UP001595846"/>
    </source>
</evidence>
<feature type="binding site" evidence="9">
    <location>
        <position position="339"/>
    </location>
    <ligand>
        <name>substrate</name>
    </ligand>
</feature>
<comment type="caution">
    <text evidence="13">The sequence shown here is derived from an EMBL/GenBank/DDBJ whole genome shotgun (WGS) entry which is preliminary data.</text>
</comment>
<feature type="binding site" evidence="9">
    <location>
        <position position="224"/>
    </location>
    <ligand>
        <name>substrate</name>
    </ligand>
</feature>
<feature type="region of interest" description="Disordered" evidence="11">
    <location>
        <begin position="386"/>
        <end position="408"/>
    </location>
</feature>
<sequence>MHVSIVGSGYVGTTVAACLADMGHEVVNVDIDEDIVDAINAGESPIHEPGLAPLIDEHAGGRLRATTDYDEIVDTDLTMLCLPTPQHEDGSLDLGPMRAASESLGEALADAGEGATGPLDDAGSDSHLVVVKSTVLPGTTEDVVGPIVAEAVGLTVGEDLDLAMNPEFLRMGTAVSDFQEPDKVVVGATSEDAAATLRDLYAPILERDGTDSVETDVRSAELIKYANNAFLASKVSLVNELGNIAKAYGADAYEVLDAVGLDDRISERFMRSGLGWGGSCFPKDINALRAGARDQGYEPGLLDAVVSVNDGQPDRLVSLLADHVALGGARIAVLGLSFKPHTDDVRESRSLPVIDRLRERGADVVAHDPVAIENVREYYGERDGDFEAADRPVSSHGPESSDGPEYGSLAFANSLTDALDGVDGAVLATDWPEYDELPVEAMDQRILVDGRRIDTDRDRLDAYEGLTW</sequence>
<dbReference type="SUPFAM" id="SSF52413">
    <property type="entry name" value="UDP-glucose/GDP-mannose dehydrogenase C-terminal domain"/>
    <property type="match status" value="1"/>
</dbReference>
<dbReference type="PIRSF" id="PIRSF000124">
    <property type="entry name" value="UDPglc_GDPman_dh"/>
    <property type="match status" value="1"/>
</dbReference>
<dbReference type="GeneID" id="73904872"/>
<comment type="pathway">
    <text evidence="1">Nucleotide-sugar biosynthesis; UDP-alpha-D-glucuronate biosynthesis; UDP-alpha-D-glucuronate from UDP-alpha-D-glucose: step 1/1.</text>
</comment>
<dbReference type="InterPro" id="IPR017476">
    <property type="entry name" value="UDP-Glc/GDP-Man"/>
</dbReference>
<reference evidence="13 14" key="1">
    <citation type="journal article" date="2019" name="Int. J. Syst. Evol. Microbiol.">
        <title>The Global Catalogue of Microorganisms (GCM) 10K type strain sequencing project: providing services to taxonomists for standard genome sequencing and annotation.</title>
        <authorList>
            <consortium name="The Broad Institute Genomics Platform"/>
            <consortium name="The Broad Institute Genome Sequencing Center for Infectious Disease"/>
            <person name="Wu L."/>
            <person name="Ma J."/>
        </authorList>
    </citation>
    <scope>NUCLEOTIDE SEQUENCE [LARGE SCALE GENOMIC DNA]</scope>
    <source>
        <strain evidence="13 14">IBRC-M 10256</strain>
    </source>
</reference>
<comment type="catalytic activity">
    <reaction evidence="6 7">
        <text>UDP-alpha-D-glucose + 2 NAD(+) + H2O = UDP-alpha-D-glucuronate + 2 NADH + 3 H(+)</text>
        <dbReference type="Rhea" id="RHEA:23596"/>
        <dbReference type="ChEBI" id="CHEBI:15377"/>
        <dbReference type="ChEBI" id="CHEBI:15378"/>
        <dbReference type="ChEBI" id="CHEBI:57540"/>
        <dbReference type="ChEBI" id="CHEBI:57945"/>
        <dbReference type="ChEBI" id="CHEBI:58052"/>
        <dbReference type="ChEBI" id="CHEBI:58885"/>
        <dbReference type="EC" id="1.1.1.22"/>
    </reaction>
</comment>
<dbReference type="Gene3D" id="1.20.5.100">
    <property type="entry name" value="Cytochrome c1, transmembrane anchor, C-terminal"/>
    <property type="match status" value="1"/>
</dbReference>
<evidence type="ECO:0000313" key="13">
    <source>
        <dbReference type="EMBL" id="MFC3956966.1"/>
    </source>
</evidence>
<keyword evidence="5 7" id="KW-0520">NAD</keyword>
<dbReference type="InterPro" id="IPR036220">
    <property type="entry name" value="UDP-Glc/GDP-Man_DH_C_sf"/>
</dbReference>
<feature type="binding site" evidence="9">
    <location>
        <begin position="269"/>
        <end position="273"/>
    </location>
    <ligand>
        <name>substrate</name>
    </ligand>
</feature>
<dbReference type="Gene3D" id="3.40.50.720">
    <property type="entry name" value="NAD(P)-binding Rossmann-like Domain"/>
    <property type="match status" value="2"/>
</dbReference>
<keyword evidence="4 7" id="KW-0560">Oxidoreductase</keyword>
<dbReference type="PANTHER" id="PTHR43750">
    <property type="entry name" value="UDP-GLUCOSE 6-DEHYDROGENASE TUAD"/>
    <property type="match status" value="1"/>
</dbReference>
<dbReference type="SMART" id="SM00984">
    <property type="entry name" value="UDPG_MGDP_dh_C"/>
    <property type="match status" value="1"/>
</dbReference>
<evidence type="ECO:0000256" key="5">
    <source>
        <dbReference type="ARBA" id="ARBA00023027"/>
    </source>
</evidence>
<dbReference type="SUPFAM" id="SSF51735">
    <property type="entry name" value="NAD(P)-binding Rossmann-fold domains"/>
    <property type="match status" value="1"/>
</dbReference>
<dbReference type="PANTHER" id="PTHR43750:SF3">
    <property type="entry name" value="UDP-GLUCOSE 6-DEHYDROGENASE TUAD"/>
    <property type="match status" value="1"/>
</dbReference>
<dbReference type="Pfam" id="PF00984">
    <property type="entry name" value="UDPG_MGDP_dh"/>
    <property type="match status" value="1"/>
</dbReference>
<dbReference type="AlphaFoldDB" id="A0ABD5NJ37"/>
<accession>A0ABD5NJ37</accession>
<name>A0ABD5NJ37_9EURY</name>
<dbReference type="RefSeq" id="WP_256532101.1">
    <property type="nucleotide sequence ID" value="NZ_CP101824.1"/>
</dbReference>